<dbReference type="Gene3D" id="3.30.420.10">
    <property type="entry name" value="Ribonuclease H-like superfamily/Ribonuclease H"/>
    <property type="match status" value="1"/>
</dbReference>
<sequence length="1855" mass="207887">MKYSLPIFKFLKGSCSNSLTLNAKAAPEKVLSIELINENFQNSNDSRLVPGRNPSCELINHTLIHRTSRTITSNDHKLVLGFIKRYVQLADLDDAETRNADLYLQAINDQQLTCLNFIAFAIANRAQSSPDMGEETPVLPLSSTLPVRVNPQETQQQNNTKLPEPPIEKHTEANNIEKNVDCEAKDQDISVAVKKRRIDLEFKLKQQQLQKDRETKDLELKYAREKEDVLLEMQQLQRHSDITPNNITPVVYAEQNQLASSRSWPKLIVAKFDGDPRTWTKFAHGINATLRDTNMPESLKLLALQDSLKDEIQKRVAHIFTSSHSFQSAWAVLENKYGSPGLIIQAHNQYLQQLPPFKHNDFNGLFQHGGRSPGCCFQRQPRAYHWGKLAYGLNRFPTLQDFDKWIDTVVGAEELRGIKLSTSNPVSSGLKPTQSQYNTSRPANTTSQSAGSSNYGGRGPTILTQSLLTNTEIECPACKEKGKHRLENCNVFARMLVNARAALCATTNHCFRYLIRGHYSSKCRRQSASCTECNGPHHTLLHGAERQFPVPQTEQGNNPIILLVRAPQPSIRPVLLAIVNVVIEANGFSCTSFAVLDPGSEATLITRSLANILQLRGTCMSVKFGSFNNSVQIETQKVAFKLKSADGVFTTESQDALVVPKINLSCRKIYWPEIKHRWSHLAALDLPAIDSEKVEILIGMDLSTAHQTTQIIEPIEGEKGPTAHCTRFGWAVAGRIPQSLVVGPSNRKNINLQSTWLPPSLTSIVNQFRSLETFGIVPKPKSRKSQDEEDLLMVSMLQSSIVFVGCGFQIALPLRNNIPVIPNNRSQALSRFYAIEQRLMQPNMRDIAGRYQKAIDKLITSGTAVQVKSSDVSEPAGKIWYLPHFYVINCNKPNKIRVVFDAAARFQGLCYNDLLLRGPPSIPSLVGVLIRARQYRYALSADIEAFYHRVGVAKQDQSLQRFVFRPFGSNGPVRTFQFTTLIFGAVCSSSAAVQTLHHAAKTNVTFPQVAAKMQDNFYSDNLFDSFETESEAAGFAKAVTKTLEAGGFHLTAFASTSQQILETIPPQHRSPQVLDINLNALPVEYQLGMKWDLATDTYGIRVRSMPEVYTKRELLSAMSLVFDPLGMCIPVITAAKLLLQETQKLNKASPCCWDAPLPVEILAKWRNWATGLIRSFVSSYLRMRPRVAFGAVAYLRIQCDDQINLSFVMAKGRIASLKPTTVPRLELEAAVLAVRLSLLIKKELRIPIYSVEYYTDSQIVLHQLRSEKPNRPPFVCKRREEILAHSALKDWHFVRSEDNPADDCTRASPPKDFGPGCRWIVGPSFLLDPKYVPEPFIFHTDKLEDDDVASTVNVGQLHVTPSCCHPLAPAISGLIARATQLTELKREVAQLSRAGLPANESLSTNDLQEAFRICLMVSQEESFGREFRALLKGTAIPRDSALRRVGPYICQDDGLLKVDGRLEHAQLPARTRHPIIIAADHPLTKLIINDHHVKIHHAGVEHTLSVVREQFYLLQGRRAIRRTLAKCESCKLQRSLPKPPRMANLPRERLEAFIRVFTNVGLDCFGPFNVVIGRRSSKRYGLLITCLSSRAVHIESLDSMDADSFIMALRRFISIRGCPKVIYSDNGTNLLAGEKELAQGIANLSSARVTEEFIDRGIDWRKSPPSGSHFGGVWERLIGSSKVAMRAILQSRSVTDEVLRTVFAEVASILNSRPLTHVHTDPAEPEPLTPNHFILGGAHPHRVPDCEEAFDGLTRRRWKQSQFILNQFWHRWMREYIPNLIGREKWDQSARQLQIGDQVLIMDENTKRGEWLTGFVISTHPSSDGVVRKATVQTARSTLIRPVVKLCFIAGGQQS</sequence>
<dbReference type="InterPro" id="IPR040676">
    <property type="entry name" value="DUF5641"/>
</dbReference>
<dbReference type="InterPro" id="IPR005312">
    <property type="entry name" value="DUF1759"/>
</dbReference>
<proteinExistence type="predicted"/>
<dbReference type="SUPFAM" id="SSF53098">
    <property type="entry name" value="Ribonuclease H-like"/>
    <property type="match status" value="1"/>
</dbReference>
<evidence type="ECO:0000259" key="2">
    <source>
        <dbReference type="PROSITE" id="PS50994"/>
    </source>
</evidence>
<evidence type="ECO:0000313" key="4">
    <source>
        <dbReference type="Proteomes" id="UP000789390"/>
    </source>
</evidence>
<organism evidence="3 4">
    <name type="scientific">Daphnia galeata</name>
    <dbReference type="NCBI Taxonomy" id="27404"/>
    <lineage>
        <taxon>Eukaryota</taxon>
        <taxon>Metazoa</taxon>
        <taxon>Ecdysozoa</taxon>
        <taxon>Arthropoda</taxon>
        <taxon>Crustacea</taxon>
        <taxon>Branchiopoda</taxon>
        <taxon>Diplostraca</taxon>
        <taxon>Cladocera</taxon>
        <taxon>Anomopoda</taxon>
        <taxon>Daphniidae</taxon>
        <taxon>Daphnia</taxon>
    </lineage>
</organism>
<comment type="caution">
    <text evidence="3">The sequence shown here is derived from an EMBL/GenBank/DDBJ whole genome shotgun (WGS) entry which is preliminary data.</text>
</comment>
<dbReference type="InterPro" id="IPR001584">
    <property type="entry name" value="Integrase_cat-core"/>
</dbReference>
<dbReference type="PANTHER" id="PTHR47331">
    <property type="entry name" value="PHD-TYPE DOMAIN-CONTAINING PROTEIN"/>
    <property type="match status" value="1"/>
</dbReference>
<name>A0A8J2W5H0_9CRUS</name>
<feature type="domain" description="Integrase catalytic" evidence="2">
    <location>
        <begin position="1542"/>
        <end position="1738"/>
    </location>
</feature>
<dbReference type="Pfam" id="PF18701">
    <property type="entry name" value="DUF5641"/>
    <property type="match status" value="1"/>
</dbReference>
<dbReference type="EMBL" id="CAKKLH010000217">
    <property type="protein sequence ID" value="CAH0106098.1"/>
    <property type="molecule type" value="Genomic_DNA"/>
</dbReference>
<dbReference type="InterPro" id="IPR012337">
    <property type="entry name" value="RNaseH-like_sf"/>
</dbReference>
<dbReference type="InterPro" id="IPR008042">
    <property type="entry name" value="Retrotrans_Pao"/>
</dbReference>
<evidence type="ECO:0000313" key="3">
    <source>
        <dbReference type="EMBL" id="CAH0106098.1"/>
    </source>
</evidence>
<feature type="region of interest" description="Disordered" evidence="1">
    <location>
        <begin position="423"/>
        <end position="456"/>
    </location>
</feature>
<dbReference type="OrthoDB" id="6342018at2759"/>
<dbReference type="Pfam" id="PF03564">
    <property type="entry name" value="DUF1759"/>
    <property type="match status" value="1"/>
</dbReference>
<dbReference type="GO" id="GO:0015074">
    <property type="term" value="P:DNA integration"/>
    <property type="evidence" value="ECO:0007669"/>
    <property type="project" value="InterPro"/>
</dbReference>
<keyword evidence="4" id="KW-1185">Reference proteome</keyword>
<feature type="compositionally biased region" description="Polar residues" evidence="1">
    <location>
        <begin position="423"/>
        <end position="453"/>
    </location>
</feature>
<protein>
    <recommendedName>
        <fullName evidence="2">Integrase catalytic domain-containing protein</fullName>
    </recommendedName>
</protein>
<dbReference type="Pfam" id="PF17921">
    <property type="entry name" value="Integrase_H2C2"/>
    <property type="match status" value="1"/>
</dbReference>
<dbReference type="InterPro" id="IPR043502">
    <property type="entry name" value="DNA/RNA_pol_sf"/>
</dbReference>
<dbReference type="Proteomes" id="UP000789390">
    <property type="component" value="Unassembled WGS sequence"/>
</dbReference>
<accession>A0A8J2W5H0</accession>
<dbReference type="GO" id="GO:0071897">
    <property type="term" value="P:DNA biosynthetic process"/>
    <property type="evidence" value="ECO:0007669"/>
    <property type="project" value="UniProtKB-ARBA"/>
</dbReference>
<dbReference type="SUPFAM" id="SSF56672">
    <property type="entry name" value="DNA/RNA polymerases"/>
    <property type="match status" value="1"/>
</dbReference>
<evidence type="ECO:0000256" key="1">
    <source>
        <dbReference type="SAM" id="MobiDB-lite"/>
    </source>
</evidence>
<dbReference type="GO" id="GO:0003676">
    <property type="term" value="F:nucleic acid binding"/>
    <property type="evidence" value="ECO:0007669"/>
    <property type="project" value="InterPro"/>
</dbReference>
<dbReference type="InterPro" id="IPR041588">
    <property type="entry name" value="Integrase_H2C2"/>
</dbReference>
<dbReference type="PROSITE" id="PS50994">
    <property type="entry name" value="INTEGRASE"/>
    <property type="match status" value="1"/>
</dbReference>
<dbReference type="PANTHER" id="PTHR47331:SF1">
    <property type="entry name" value="GAG-LIKE PROTEIN"/>
    <property type="match status" value="1"/>
</dbReference>
<dbReference type="GO" id="GO:0042575">
    <property type="term" value="C:DNA polymerase complex"/>
    <property type="evidence" value="ECO:0007669"/>
    <property type="project" value="UniProtKB-ARBA"/>
</dbReference>
<dbReference type="Pfam" id="PF05380">
    <property type="entry name" value="Peptidase_A17"/>
    <property type="match status" value="2"/>
</dbReference>
<dbReference type="InterPro" id="IPR036397">
    <property type="entry name" value="RNaseH_sf"/>
</dbReference>
<reference evidence="3" key="1">
    <citation type="submission" date="2021-11" db="EMBL/GenBank/DDBJ databases">
        <authorList>
            <person name="Schell T."/>
        </authorList>
    </citation>
    <scope>NUCLEOTIDE SEQUENCE</scope>
    <source>
        <strain evidence="3">M5</strain>
    </source>
</reference>
<gene>
    <name evidence="3" type="ORF">DGAL_LOCUS9248</name>
</gene>